<name>A0ABS1HKY9_9BACT</name>
<gene>
    <name evidence="1" type="ORF">JIV24_13395</name>
</gene>
<sequence length="479" mass="56146">MNQSARSYYKIVFVISMCVTCYSTSLLAQWQGYGFDWRYWSGNPSMHRQWQSSLYKYQNVDKYPELSKLYITDYIVNEIEKDIRIEAYLFPSLVADDVKVFTFEPKFRVPIHPRIYYQPTVFVQKELKDYEGLMQSNSISHEYASVFDKQYFISEARDNYVFSQPGNIQLSWDSIPDAPRIGDGFLERRSARDGINLLLRDNAYNTRPSLEKMRFSTGPWTLKGTENILLAQGYVENWVKGGESSISLGSDLRLMANYKKGKHEWDNYIIHKIGVVSTENDPGRVNNDLIEINTKYGHQASEKWYYSFLYNFKTQFFNGYEKDDVDREEPISGFFAPAYMSFAVGMDFKPDDKFTLLLSPITTRITIVADTVKYKEENYGIPKGKNYNAVNGISVVNNFAYQMSREIKLSSRLDAFYQYLGKVKDNEDRQVQIDWEVIMDMRINRFLSTRLLGQVRYFTNESTRVQVRESFNITFSYTF</sequence>
<evidence type="ECO:0000313" key="2">
    <source>
        <dbReference type="Proteomes" id="UP000605676"/>
    </source>
</evidence>
<dbReference type="InterPro" id="IPR021428">
    <property type="entry name" value="DUF3078"/>
</dbReference>
<dbReference type="Pfam" id="PF11276">
    <property type="entry name" value="DUF3078"/>
    <property type="match status" value="1"/>
</dbReference>
<protein>
    <submittedName>
        <fullName evidence="1">DUF3078 domain-containing protein</fullName>
    </submittedName>
</protein>
<organism evidence="1 2">
    <name type="scientific">Carboxylicivirga marina</name>
    <dbReference type="NCBI Taxonomy" id="2800988"/>
    <lineage>
        <taxon>Bacteria</taxon>
        <taxon>Pseudomonadati</taxon>
        <taxon>Bacteroidota</taxon>
        <taxon>Bacteroidia</taxon>
        <taxon>Marinilabiliales</taxon>
        <taxon>Marinilabiliaceae</taxon>
        <taxon>Carboxylicivirga</taxon>
    </lineage>
</organism>
<evidence type="ECO:0000313" key="1">
    <source>
        <dbReference type="EMBL" id="MBK3518334.1"/>
    </source>
</evidence>
<accession>A0ABS1HKY9</accession>
<dbReference type="EMBL" id="JAENRR010000031">
    <property type="protein sequence ID" value="MBK3518334.1"/>
    <property type="molecule type" value="Genomic_DNA"/>
</dbReference>
<reference evidence="1 2" key="1">
    <citation type="submission" date="2021-01" db="EMBL/GenBank/DDBJ databases">
        <title>Carboxyliciviraga sp.nov., isolated from coastal sediments.</title>
        <authorList>
            <person name="Lu D."/>
            <person name="Zhang T."/>
        </authorList>
    </citation>
    <scope>NUCLEOTIDE SEQUENCE [LARGE SCALE GENOMIC DNA]</scope>
    <source>
        <strain evidence="1 2">N1Y132</strain>
    </source>
</reference>
<proteinExistence type="predicted"/>
<dbReference type="Proteomes" id="UP000605676">
    <property type="component" value="Unassembled WGS sequence"/>
</dbReference>
<dbReference type="RefSeq" id="WP_200465561.1">
    <property type="nucleotide sequence ID" value="NZ_JAENRR010000031.1"/>
</dbReference>
<comment type="caution">
    <text evidence="1">The sequence shown here is derived from an EMBL/GenBank/DDBJ whole genome shotgun (WGS) entry which is preliminary data.</text>
</comment>
<keyword evidence="2" id="KW-1185">Reference proteome</keyword>